<sequence>MWYEILPSIAIISVCMSLPNFLSKYLNLAVDGKPYRRDMIKPWNLDTLMRDERLTGNPYKTVGLEGIPDQSPQQ</sequence>
<dbReference type="OrthoDB" id="1920692at2759"/>
<organism evidence="1">
    <name type="scientific">Ixodes scapularis</name>
    <name type="common">Black-legged tick</name>
    <name type="synonym">Deer tick</name>
    <dbReference type="NCBI Taxonomy" id="6945"/>
    <lineage>
        <taxon>Eukaryota</taxon>
        <taxon>Metazoa</taxon>
        <taxon>Ecdysozoa</taxon>
        <taxon>Arthropoda</taxon>
        <taxon>Chelicerata</taxon>
        <taxon>Arachnida</taxon>
        <taxon>Acari</taxon>
        <taxon>Parasitiformes</taxon>
        <taxon>Ixodida</taxon>
        <taxon>Ixodoidea</taxon>
        <taxon>Ixodidae</taxon>
        <taxon>Ixodinae</taxon>
        <taxon>Ixodes</taxon>
    </lineage>
</organism>
<proteinExistence type="predicted"/>
<reference evidence="1" key="1">
    <citation type="submission" date="2019-04" db="EMBL/GenBank/DDBJ databases">
        <title>An insight into the mialome of Ixodes scapularis.</title>
        <authorList>
            <person name="Ribeiro J.M."/>
            <person name="Mather T.N."/>
            <person name="Karim S."/>
        </authorList>
    </citation>
    <scope>NUCLEOTIDE SEQUENCE</scope>
</reference>
<dbReference type="InterPro" id="IPR017384">
    <property type="entry name" value="NADH_Ub_cplx-1_asu_su-1"/>
</dbReference>
<accession>A0A4D5RYP5</accession>
<protein>
    <submittedName>
        <fullName evidence="1">Putative conserved secreted protein</fullName>
    </submittedName>
</protein>
<dbReference type="AlphaFoldDB" id="A0A4D5RYP5"/>
<evidence type="ECO:0000313" key="1">
    <source>
        <dbReference type="EMBL" id="MOY41741.1"/>
    </source>
</evidence>
<name>A0A4D5RYP5_IXOSC</name>
<dbReference type="VEuPathDB" id="VectorBase:ISCP_002283"/>
<dbReference type="EMBL" id="GHJT01007770">
    <property type="protein sequence ID" value="MOY41741.1"/>
    <property type="molecule type" value="Transcribed_RNA"/>
</dbReference>
<dbReference type="Pfam" id="PF15879">
    <property type="entry name" value="MWFE"/>
    <property type="match status" value="1"/>
</dbReference>